<proteinExistence type="predicted"/>
<evidence type="ECO:0000313" key="2">
    <source>
        <dbReference type="EMBL" id="STX33739.1"/>
    </source>
</evidence>
<evidence type="ECO:0000256" key="1">
    <source>
        <dbReference type="SAM" id="Phobius"/>
    </source>
</evidence>
<dbReference type="EMBL" id="UGNX01000001">
    <property type="protein sequence ID" value="STX33739.1"/>
    <property type="molecule type" value="Genomic_DNA"/>
</dbReference>
<keyword evidence="1" id="KW-0812">Transmembrane</keyword>
<dbReference type="AlphaFoldDB" id="A0A378IEU7"/>
<dbReference type="Proteomes" id="UP000255316">
    <property type="component" value="Unassembled WGS sequence"/>
</dbReference>
<gene>
    <name evidence="2" type="ORF">NCTC12438_00317</name>
</gene>
<evidence type="ECO:0000313" key="3">
    <source>
        <dbReference type="Proteomes" id="UP000255316"/>
    </source>
</evidence>
<protein>
    <submittedName>
        <fullName evidence="2">Uncharacterized protein</fullName>
    </submittedName>
</protein>
<feature type="transmembrane region" description="Helical" evidence="1">
    <location>
        <begin position="20"/>
        <end position="38"/>
    </location>
</feature>
<organism evidence="2 3">
    <name type="scientific">Legionella cincinnatiensis</name>
    <dbReference type="NCBI Taxonomy" id="28085"/>
    <lineage>
        <taxon>Bacteria</taxon>
        <taxon>Pseudomonadati</taxon>
        <taxon>Pseudomonadota</taxon>
        <taxon>Gammaproteobacteria</taxon>
        <taxon>Legionellales</taxon>
        <taxon>Legionellaceae</taxon>
        <taxon>Legionella</taxon>
    </lineage>
</organism>
<name>A0A378IEU7_9GAMM</name>
<sequence>MSNVPNKNGHEIAGDILKLILMPVLIITIMLSNCLHYGNHS</sequence>
<keyword evidence="1" id="KW-1133">Transmembrane helix</keyword>
<accession>A0A378IEU7</accession>
<reference evidence="2 3" key="1">
    <citation type="submission" date="2018-06" db="EMBL/GenBank/DDBJ databases">
        <authorList>
            <consortium name="Pathogen Informatics"/>
            <person name="Doyle S."/>
        </authorList>
    </citation>
    <scope>NUCLEOTIDE SEQUENCE [LARGE SCALE GENOMIC DNA]</scope>
    <source>
        <strain evidence="2 3">NCTC12438</strain>
    </source>
</reference>
<keyword evidence="1" id="KW-0472">Membrane</keyword>